<dbReference type="PROSITE" id="PS50075">
    <property type="entry name" value="CARRIER"/>
    <property type="match status" value="1"/>
</dbReference>
<sequence>MEEKIESFIKTKNPNFSGDLIFGKNGIDSIGFLELLGFIEEELGVELDFSEYDPKDFSTISGLCQIIKKETQK</sequence>
<reference evidence="2 3" key="1">
    <citation type="submission" date="2017-03" db="EMBL/GenBank/DDBJ databases">
        <title>Genomic and clinical evidence uncovers the enterohepatic species Helicobacter valdiviensis as a potential human intestinal pathogen.</title>
        <authorList>
            <person name="Fresia P."/>
            <person name="Jara R."/>
            <person name="Sierra R."/>
            <person name="Ferres I."/>
            <person name="Greif G."/>
            <person name="Iraola G."/>
            <person name="Collado L."/>
        </authorList>
    </citation>
    <scope>NUCLEOTIDE SEQUENCE [LARGE SCALE GENOMIC DNA]</scope>
    <source>
        <strain evidence="2 3">WBE14</strain>
    </source>
</reference>
<dbReference type="InterPro" id="IPR036736">
    <property type="entry name" value="ACP-like_sf"/>
</dbReference>
<evidence type="ECO:0000313" key="2">
    <source>
        <dbReference type="EMBL" id="PZT48515.1"/>
    </source>
</evidence>
<dbReference type="RefSeq" id="WP_111229398.1">
    <property type="nucleotide sequence ID" value="NZ_NBIU01000006.1"/>
</dbReference>
<dbReference type="EMBL" id="NBIU01000006">
    <property type="protein sequence ID" value="PZT48515.1"/>
    <property type="molecule type" value="Genomic_DNA"/>
</dbReference>
<gene>
    <name evidence="2" type="ORF">B6S12_03315</name>
</gene>
<dbReference type="Proteomes" id="UP000249746">
    <property type="component" value="Unassembled WGS sequence"/>
</dbReference>
<keyword evidence="3" id="KW-1185">Reference proteome</keyword>
<comment type="caution">
    <text evidence="2">The sequence shown here is derived from an EMBL/GenBank/DDBJ whole genome shotgun (WGS) entry which is preliminary data.</text>
</comment>
<dbReference type="Gene3D" id="1.10.1200.10">
    <property type="entry name" value="ACP-like"/>
    <property type="match status" value="1"/>
</dbReference>
<dbReference type="InterPro" id="IPR009081">
    <property type="entry name" value="PP-bd_ACP"/>
</dbReference>
<evidence type="ECO:0000259" key="1">
    <source>
        <dbReference type="PROSITE" id="PS50075"/>
    </source>
</evidence>
<proteinExistence type="predicted"/>
<feature type="domain" description="Carrier" evidence="1">
    <location>
        <begin position="1"/>
        <end position="71"/>
    </location>
</feature>
<organism evidence="2 3">
    <name type="scientific">Helicobacter valdiviensis</name>
    <dbReference type="NCBI Taxonomy" id="1458358"/>
    <lineage>
        <taxon>Bacteria</taxon>
        <taxon>Pseudomonadati</taxon>
        <taxon>Campylobacterota</taxon>
        <taxon>Epsilonproteobacteria</taxon>
        <taxon>Campylobacterales</taxon>
        <taxon>Helicobacteraceae</taxon>
        <taxon>Helicobacter</taxon>
    </lineage>
</organism>
<dbReference type="SUPFAM" id="SSF47336">
    <property type="entry name" value="ACP-like"/>
    <property type="match status" value="1"/>
</dbReference>
<accession>A0A2W6MVI2</accession>
<dbReference type="Pfam" id="PF00550">
    <property type="entry name" value="PP-binding"/>
    <property type="match status" value="1"/>
</dbReference>
<name>A0A2W6MVI2_9HELI</name>
<evidence type="ECO:0000313" key="3">
    <source>
        <dbReference type="Proteomes" id="UP000249746"/>
    </source>
</evidence>
<dbReference type="AlphaFoldDB" id="A0A2W6MVI2"/>
<protein>
    <recommendedName>
        <fullName evidence="1">Carrier domain-containing protein</fullName>
    </recommendedName>
</protein>